<dbReference type="GO" id="GO:0004476">
    <property type="term" value="F:mannose-6-phosphate isomerase activity"/>
    <property type="evidence" value="ECO:0007669"/>
    <property type="project" value="UniProtKB-EC"/>
</dbReference>
<dbReference type="PRINTS" id="PR00714">
    <property type="entry name" value="MAN6PISMRASE"/>
</dbReference>
<dbReference type="InterPro" id="IPR011051">
    <property type="entry name" value="RmlC_Cupin_sf"/>
</dbReference>
<evidence type="ECO:0000256" key="6">
    <source>
        <dbReference type="ARBA" id="ARBA00022833"/>
    </source>
</evidence>
<keyword evidence="6" id="KW-0862">Zinc</keyword>
<evidence type="ECO:0000256" key="2">
    <source>
        <dbReference type="ARBA" id="ARBA00001947"/>
    </source>
</evidence>
<dbReference type="GO" id="GO:0008270">
    <property type="term" value="F:zinc ion binding"/>
    <property type="evidence" value="ECO:0007669"/>
    <property type="project" value="InterPro"/>
</dbReference>
<evidence type="ECO:0000259" key="8">
    <source>
        <dbReference type="Pfam" id="PF20511"/>
    </source>
</evidence>
<proteinExistence type="inferred from homology"/>
<dbReference type="Gene3D" id="2.60.120.10">
    <property type="entry name" value="Jelly Rolls"/>
    <property type="match status" value="2"/>
</dbReference>
<evidence type="ECO:0000256" key="3">
    <source>
        <dbReference type="ARBA" id="ARBA00010772"/>
    </source>
</evidence>
<keyword evidence="7" id="KW-0413">Isomerase</keyword>
<dbReference type="PANTHER" id="PTHR10309">
    <property type="entry name" value="MANNOSE-6-PHOSPHATE ISOMERASE"/>
    <property type="match status" value="1"/>
</dbReference>
<keyword evidence="5" id="KW-0479">Metal-binding</keyword>
<dbReference type="InterPro" id="IPR046457">
    <property type="entry name" value="PMI_typeI_cat"/>
</dbReference>
<dbReference type="EC" id="5.3.1.8" evidence="4"/>
<dbReference type="EMBL" id="CAEZVB010000107">
    <property type="protein sequence ID" value="CAB4630907.1"/>
    <property type="molecule type" value="Genomic_DNA"/>
</dbReference>
<dbReference type="InterPro" id="IPR001250">
    <property type="entry name" value="Man6P_Isoase-1"/>
</dbReference>
<evidence type="ECO:0000256" key="1">
    <source>
        <dbReference type="ARBA" id="ARBA00000757"/>
    </source>
</evidence>
<gene>
    <name evidence="9" type="ORF">UFOPK1908_01456</name>
    <name evidence="10" type="ORF">UFOPK2282_00846</name>
    <name evidence="11" type="ORF">UFOPK3576_01160</name>
</gene>
<comment type="similarity">
    <text evidence="3">Belongs to the mannose-6-phosphate isomerase type 1 family.</text>
</comment>
<comment type="catalytic activity">
    <reaction evidence="1">
        <text>D-mannose 6-phosphate = D-fructose 6-phosphate</text>
        <dbReference type="Rhea" id="RHEA:12356"/>
        <dbReference type="ChEBI" id="CHEBI:58735"/>
        <dbReference type="ChEBI" id="CHEBI:61527"/>
        <dbReference type="EC" id="5.3.1.8"/>
    </reaction>
</comment>
<dbReference type="Pfam" id="PF20511">
    <property type="entry name" value="PMI_typeI_cat"/>
    <property type="match status" value="1"/>
</dbReference>
<evidence type="ECO:0000313" key="11">
    <source>
        <dbReference type="EMBL" id="CAB4911632.1"/>
    </source>
</evidence>
<dbReference type="EMBL" id="CAEZWR010000089">
    <property type="protein sequence ID" value="CAB4666401.1"/>
    <property type="molecule type" value="Genomic_DNA"/>
</dbReference>
<dbReference type="GO" id="GO:0005829">
    <property type="term" value="C:cytosol"/>
    <property type="evidence" value="ECO:0007669"/>
    <property type="project" value="TreeGrafter"/>
</dbReference>
<dbReference type="Gene3D" id="1.10.441.10">
    <property type="entry name" value="Phosphomannose Isomerase, domain 2"/>
    <property type="match status" value="1"/>
</dbReference>
<protein>
    <recommendedName>
        <fullName evidence="4">mannose-6-phosphate isomerase</fullName>
        <ecNumber evidence="4">5.3.1.8</ecNumber>
    </recommendedName>
</protein>
<dbReference type="CDD" id="cd07011">
    <property type="entry name" value="cupin_PMI_type_I_N"/>
    <property type="match status" value="1"/>
</dbReference>
<evidence type="ECO:0000256" key="7">
    <source>
        <dbReference type="ARBA" id="ARBA00023235"/>
    </source>
</evidence>
<evidence type="ECO:0000256" key="4">
    <source>
        <dbReference type="ARBA" id="ARBA00011956"/>
    </source>
</evidence>
<dbReference type="GO" id="GO:0005975">
    <property type="term" value="P:carbohydrate metabolic process"/>
    <property type="evidence" value="ECO:0007669"/>
    <property type="project" value="InterPro"/>
</dbReference>
<sequence>MSLVVRGAIKDYDWGIIDGLARWSDGATGSPQAELWYGVHPGGPSPLVDSQGHTTDDDLARHFDVESIPLLVKLLAAAKPLSVQVHPNRSLAAHGYAAQQTGEESRRIYSDPFEKTELLVALQDFEAFAGWRNQTESIAFLSAIEALNPGLDLSEAKNELTHGNFKAALPLLIQANTSTIIRTLAQAAESIGLEHAQVVAYEIVIKEYANDAGALITPLLAYLALSKGEAVFLPAGVPHSYIRGIGVEVMTSSDNVVRLGLTSKPVFVDHALMAINDDLQPQVMRTHIGDLIWPVNAPFVVRLLESGTERMPTGAYRIALAIEGKSSIVFEDAEIMIQPGRAAVMSAHDPDADVEAHGLVAVIQSTILTQA</sequence>
<reference evidence="11" key="1">
    <citation type="submission" date="2020-05" db="EMBL/GenBank/DDBJ databases">
        <authorList>
            <person name="Chiriac C."/>
            <person name="Salcher M."/>
            <person name="Ghai R."/>
            <person name="Kavagutti S V."/>
        </authorList>
    </citation>
    <scope>NUCLEOTIDE SEQUENCE</scope>
</reference>
<evidence type="ECO:0000256" key="5">
    <source>
        <dbReference type="ARBA" id="ARBA00022723"/>
    </source>
</evidence>
<evidence type="ECO:0000313" key="9">
    <source>
        <dbReference type="EMBL" id="CAB4630907.1"/>
    </source>
</evidence>
<dbReference type="InterPro" id="IPR014710">
    <property type="entry name" value="RmlC-like_jellyroll"/>
</dbReference>
<dbReference type="PANTHER" id="PTHR10309:SF0">
    <property type="entry name" value="MANNOSE-6-PHOSPHATE ISOMERASE"/>
    <property type="match status" value="1"/>
</dbReference>
<dbReference type="EMBL" id="CAFBMO010000050">
    <property type="protein sequence ID" value="CAB4911632.1"/>
    <property type="molecule type" value="Genomic_DNA"/>
</dbReference>
<dbReference type="SUPFAM" id="SSF51182">
    <property type="entry name" value="RmlC-like cupins"/>
    <property type="match status" value="1"/>
</dbReference>
<evidence type="ECO:0000313" key="10">
    <source>
        <dbReference type="EMBL" id="CAB4666401.1"/>
    </source>
</evidence>
<organism evidence="11">
    <name type="scientific">freshwater metagenome</name>
    <dbReference type="NCBI Taxonomy" id="449393"/>
    <lineage>
        <taxon>unclassified sequences</taxon>
        <taxon>metagenomes</taxon>
        <taxon>ecological metagenomes</taxon>
    </lineage>
</organism>
<dbReference type="AlphaFoldDB" id="A0A6J7GVD7"/>
<comment type="cofactor">
    <cofactor evidence="2">
        <name>Zn(2+)</name>
        <dbReference type="ChEBI" id="CHEBI:29105"/>
    </cofactor>
</comment>
<dbReference type="GO" id="GO:0009298">
    <property type="term" value="P:GDP-mannose biosynthetic process"/>
    <property type="evidence" value="ECO:0007669"/>
    <property type="project" value="InterPro"/>
</dbReference>
<dbReference type="InterPro" id="IPR016305">
    <property type="entry name" value="Mannose-6-P_Isomerase"/>
</dbReference>
<name>A0A6J7GVD7_9ZZZZ</name>
<feature type="domain" description="Phosphomannose isomerase type I catalytic" evidence="8">
    <location>
        <begin position="8"/>
        <end position="133"/>
    </location>
</feature>
<accession>A0A6J7GVD7</accession>
<dbReference type="NCBIfam" id="TIGR00218">
    <property type="entry name" value="manA"/>
    <property type="match status" value="1"/>
</dbReference>